<proteinExistence type="predicted"/>
<accession>A0A8J2NM40</accession>
<dbReference type="AlphaFoldDB" id="A0A8J2NM40"/>
<name>A0A8J2NM40_9HEXA</name>
<protein>
    <submittedName>
        <fullName evidence="1">Uncharacterized protein</fullName>
    </submittedName>
</protein>
<feature type="non-terminal residue" evidence="1">
    <location>
        <position position="1"/>
    </location>
</feature>
<dbReference type="Proteomes" id="UP000708208">
    <property type="component" value="Unassembled WGS sequence"/>
</dbReference>
<evidence type="ECO:0000313" key="2">
    <source>
        <dbReference type="Proteomes" id="UP000708208"/>
    </source>
</evidence>
<sequence>VNYRVMVFPWGKWYTRSIAESGGREFEDLQKLQDLFLERVKTGYFSRNDSETGLLVDECVVIGDLEGYNNTEFSSLENLKYLIGYFSKFERVYDKFAYGFMINSSTVATQFERLMHSFMAKFTAGTEVYGTNPKVWIPRLLRKIPQDQLAPEYGGFPSFKPVAVYG</sequence>
<evidence type="ECO:0000313" key="1">
    <source>
        <dbReference type="EMBL" id="CAG7660758.1"/>
    </source>
</evidence>
<keyword evidence="2" id="KW-1185">Reference proteome</keyword>
<gene>
    <name evidence="1" type="ORF">AFUS01_LOCUS1350</name>
</gene>
<organism evidence="1 2">
    <name type="scientific">Allacma fusca</name>
    <dbReference type="NCBI Taxonomy" id="39272"/>
    <lineage>
        <taxon>Eukaryota</taxon>
        <taxon>Metazoa</taxon>
        <taxon>Ecdysozoa</taxon>
        <taxon>Arthropoda</taxon>
        <taxon>Hexapoda</taxon>
        <taxon>Collembola</taxon>
        <taxon>Symphypleona</taxon>
        <taxon>Sminthuridae</taxon>
        <taxon>Allacma</taxon>
    </lineage>
</organism>
<comment type="caution">
    <text evidence="1">The sequence shown here is derived from an EMBL/GenBank/DDBJ whole genome shotgun (WGS) entry which is preliminary data.</text>
</comment>
<reference evidence="1" key="1">
    <citation type="submission" date="2021-06" db="EMBL/GenBank/DDBJ databases">
        <authorList>
            <person name="Hodson N. C."/>
            <person name="Mongue J. A."/>
            <person name="Jaron S. K."/>
        </authorList>
    </citation>
    <scope>NUCLEOTIDE SEQUENCE</scope>
</reference>
<dbReference type="EMBL" id="CAJVCH010007457">
    <property type="protein sequence ID" value="CAG7660758.1"/>
    <property type="molecule type" value="Genomic_DNA"/>
</dbReference>